<dbReference type="AlphaFoldDB" id="A0A5K7Z2C2"/>
<dbReference type="KEGG" id="dwd:DSCW_22270"/>
<gene>
    <name evidence="1" type="ORF">DSCW_22270</name>
</gene>
<evidence type="ECO:0000313" key="1">
    <source>
        <dbReference type="EMBL" id="BBO74810.1"/>
    </source>
</evidence>
<accession>A0A5K7Z2C2</accession>
<keyword evidence="2" id="KW-1185">Reference proteome</keyword>
<organism evidence="1 2">
    <name type="scientific">Desulfosarcina widdelii</name>
    <dbReference type="NCBI Taxonomy" id="947919"/>
    <lineage>
        <taxon>Bacteria</taxon>
        <taxon>Pseudomonadati</taxon>
        <taxon>Thermodesulfobacteriota</taxon>
        <taxon>Desulfobacteria</taxon>
        <taxon>Desulfobacterales</taxon>
        <taxon>Desulfosarcinaceae</taxon>
        <taxon>Desulfosarcina</taxon>
    </lineage>
</organism>
<dbReference type="EMBL" id="AP021875">
    <property type="protein sequence ID" value="BBO74810.1"/>
    <property type="molecule type" value="Genomic_DNA"/>
</dbReference>
<dbReference type="Proteomes" id="UP000427769">
    <property type="component" value="Chromosome"/>
</dbReference>
<sequence>MAGVLAAAATGCGKPALVGLVPDYPVVRKKWYSLVTEFVEVDSLTPTFRWQPLDIALVAPLPPIEYARVDHVNYEIRIWRTVTKSTGKLVYVQDRLAATEHRITRSLSPGTRYYWSVRAHFEVNGRHRMTEWALAGYLLRSETVPNESCLRFKTPSEEGANNRATPE</sequence>
<dbReference type="InterPro" id="IPR013783">
    <property type="entry name" value="Ig-like_fold"/>
</dbReference>
<evidence type="ECO:0000313" key="2">
    <source>
        <dbReference type="Proteomes" id="UP000427769"/>
    </source>
</evidence>
<evidence type="ECO:0008006" key="3">
    <source>
        <dbReference type="Google" id="ProtNLM"/>
    </source>
</evidence>
<reference evidence="1 2" key="1">
    <citation type="submission" date="2019-11" db="EMBL/GenBank/DDBJ databases">
        <title>Comparative genomics of hydrocarbon-degrading Desulfosarcina strains.</title>
        <authorList>
            <person name="Watanabe M."/>
            <person name="Kojima H."/>
            <person name="Fukui M."/>
        </authorList>
    </citation>
    <scope>NUCLEOTIDE SEQUENCE [LARGE SCALE GENOMIC DNA]</scope>
    <source>
        <strain evidence="1 2">PP31</strain>
    </source>
</reference>
<name>A0A5K7Z2C2_9BACT</name>
<protein>
    <recommendedName>
        <fullName evidence="3">Fibronectin type-III domain-containing protein</fullName>
    </recommendedName>
</protein>
<dbReference type="Gene3D" id="2.60.40.10">
    <property type="entry name" value="Immunoglobulins"/>
    <property type="match status" value="1"/>
</dbReference>
<proteinExistence type="predicted"/>